<sequence>MMAMAMTACRTTTTTTASSSPTTTTAHFFPPTLLTLPKEILENIAFHHICPQLLGAPISLTSLLLVSKSLYHNLTNSKHLYAQVFKYKFSFSAICRRSFEPSSGEWASQLQTYCKILRSVRRRRRRPAEEQYADQVCDDIGKEEPLVEEILFTLWLMCLEDDGCNRFQMQISGVYEWVEGYIQIEMYSVLSKGWPIPNAANSCAMFIFWYLSSKDRLLEEPDDLRESIIDKVLPFLTVPFRYPTAFAPANHFRLPFKSSTSGSATYHSFSEPTTTAHGPFPIYLHPRAHHWDLVHFERRTPLCTPLAADSAKLVYFSRRETMLFNVPTHVPRNRMEHRERIRSELAAMNGVRIDEVGDREVEVALQNELPLVTAEDYMELNEGLLGGVMVDSSVPAPAPTPTHSAAARLRLLPTLLLLLLRRLPRPDLARKEEEQHFRSLMILGTLYAMRYPPLLGEGRGCCIDESTCRSKRWDEDWWRLRLCRSCWADGVGPDSVLGANGTEAEGEGDENGEVDEEEDEQMGQADLDVVEDNNGMVVDSVVPEANNNRRGSGSLDESGAREAFDNDADNDADADTDTERSSTFLTGYPQKGAMHTPGVLDGLWTGRMMIPSEPHLRALLLTPDIQQLVEPLHPGAGAADGGADDDADGGTGAVPAEVDADGAAVVPAAAPAADDDAANAADPNAMVEAAANAIVNATQTEAGQRPEVFTEDTLA</sequence>
<keyword evidence="3" id="KW-1185">Reference proteome</keyword>
<feature type="compositionally biased region" description="Acidic residues" evidence="1">
    <location>
        <begin position="565"/>
        <end position="576"/>
    </location>
</feature>
<evidence type="ECO:0008006" key="4">
    <source>
        <dbReference type="Google" id="ProtNLM"/>
    </source>
</evidence>
<organism evidence="2 3">
    <name type="scientific">Collybiopsis confluens</name>
    <dbReference type="NCBI Taxonomy" id="2823264"/>
    <lineage>
        <taxon>Eukaryota</taxon>
        <taxon>Fungi</taxon>
        <taxon>Dikarya</taxon>
        <taxon>Basidiomycota</taxon>
        <taxon>Agaricomycotina</taxon>
        <taxon>Agaricomycetes</taxon>
        <taxon>Agaricomycetidae</taxon>
        <taxon>Agaricales</taxon>
        <taxon>Marasmiineae</taxon>
        <taxon>Omphalotaceae</taxon>
        <taxon>Collybiopsis</taxon>
    </lineage>
</organism>
<name>A0A8H5GW93_9AGAR</name>
<accession>A0A8H5GW93</accession>
<evidence type="ECO:0000313" key="2">
    <source>
        <dbReference type="EMBL" id="KAF5372409.1"/>
    </source>
</evidence>
<dbReference type="AlphaFoldDB" id="A0A8H5GW93"/>
<evidence type="ECO:0000313" key="3">
    <source>
        <dbReference type="Proteomes" id="UP000518752"/>
    </source>
</evidence>
<comment type="caution">
    <text evidence="2">The sequence shown here is derived from an EMBL/GenBank/DDBJ whole genome shotgun (WGS) entry which is preliminary data.</text>
</comment>
<feature type="region of interest" description="Disordered" evidence="1">
    <location>
        <begin position="494"/>
        <end position="522"/>
    </location>
</feature>
<dbReference type="EMBL" id="JAACJN010000111">
    <property type="protein sequence ID" value="KAF5372409.1"/>
    <property type="molecule type" value="Genomic_DNA"/>
</dbReference>
<feature type="region of interest" description="Disordered" evidence="1">
    <location>
        <begin position="540"/>
        <end position="590"/>
    </location>
</feature>
<dbReference type="OrthoDB" id="5595695at2759"/>
<dbReference type="Proteomes" id="UP000518752">
    <property type="component" value="Unassembled WGS sequence"/>
</dbReference>
<feature type="compositionally biased region" description="Acidic residues" evidence="1">
    <location>
        <begin position="504"/>
        <end position="521"/>
    </location>
</feature>
<protein>
    <recommendedName>
        <fullName evidence="4">F-box domain-containing protein</fullName>
    </recommendedName>
</protein>
<evidence type="ECO:0000256" key="1">
    <source>
        <dbReference type="SAM" id="MobiDB-lite"/>
    </source>
</evidence>
<feature type="region of interest" description="Disordered" evidence="1">
    <location>
        <begin position="632"/>
        <end position="655"/>
    </location>
</feature>
<proteinExistence type="predicted"/>
<gene>
    <name evidence="2" type="ORF">D9757_011631</name>
</gene>
<reference evidence="2 3" key="1">
    <citation type="journal article" date="2020" name="ISME J.">
        <title>Uncovering the hidden diversity of litter-decomposition mechanisms in mushroom-forming fungi.</title>
        <authorList>
            <person name="Floudas D."/>
            <person name="Bentzer J."/>
            <person name="Ahren D."/>
            <person name="Johansson T."/>
            <person name="Persson P."/>
            <person name="Tunlid A."/>
        </authorList>
    </citation>
    <scope>NUCLEOTIDE SEQUENCE [LARGE SCALE GENOMIC DNA]</scope>
    <source>
        <strain evidence="2 3">CBS 406.79</strain>
    </source>
</reference>